<sequence length="157" mass="17720">MYTRILTHFICEPQFPISHRLFLLLLVYNSGSPIQHGLLYAISHHRCSPNFQSCFNTTITESPLKNIFDTNLSFKLSPESLQNSFTPSNTMLQCLSNALTFAINLWLFLRLIRTVDLFFTAVVRIDIGPLLNSYSSSCSSSVCESSDLTLFISSLRG</sequence>
<gene>
    <name evidence="1" type="ORF">KUCA_T00002573001</name>
</gene>
<dbReference type="GeneID" id="34519990"/>
<keyword evidence="2" id="KW-1185">Reference proteome</keyword>
<name>W6MVW3_9ASCO</name>
<evidence type="ECO:0000313" key="1">
    <source>
        <dbReference type="EMBL" id="CDK26600.1"/>
    </source>
</evidence>
<protein>
    <submittedName>
        <fullName evidence="1">Uncharacterized protein</fullName>
    </submittedName>
</protein>
<dbReference type="HOGENOM" id="CLU_1678182_0_0_1"/>
<dbReference type="AlphaFoldDB" id="W6MVW3"/>
<organism evidence="1 2">
    <name type="scientific">Kuraishia capsulata CBS 1993</name>
    <dbReference type="NCBI Taxonomy" id="1382522"/>
    <lineage>
        <taxon>Eukaryota</taxon>
        <taxon>Fungi</taxon>
        <taxon>Dikarya</taxon>
        <taxon>Ascomycota</taxon>
        <taxon>Saccharomycotina</taxon>
        <taxon>Pichiomycetes</taxon>
        <taxon>Pichiales</taxon>
        <taxon>Pichiaceae</taxon>
        <taxon>Kuraishia</taxon>
    </lineage>
</organism>
<dbReference type="RefSeq" id="XP_022458602.1">
    <property type="nucleotide sequence ID" value="XM_022602837.1"/>
</dbReference>
<proteinExistence type="predicted"/>
<dbReference type="Proteomes" id="UP000019384">
    <property type="component" value="Unassembled WGS sequence"/>
</dbReference>
<dbReference type="EMBL" id="HG793127">
    <property type="protein sequence ID" value="CDK26600.1"/>
    <property type="molecule type" value="Genomic_DNA"/>
</dbReference>
<reference evidence="1" key="2">
    <citation type="submission" date="2014-02" db="EMBL/GenBank/DDBJ databases">
        <title>Complete DNA sequence of /Kuraishia capsulata/ illustrates novel genomic features among budding yeasts (/Saccharomycotina/).</title>
        <authorList>
            <person name="Morales L."/>
            <person name="Noel B."/>
            <person name="Porcel B."/>
            <person name="Marcet-Houben M."/>
            <person name="Hullo M-F."/>
            <person name="Sacerdot C."/>
            <person name="Tekaia F."/>
            <person name="Leh-Louis V."/>
            <person name="Despons L."/>
            <person name="Khanna V."/>
            <person name="Aury J-M."/>
            <person name="Barbe V."/>
            <person name="Couloux A."/>
            <person name="Labadie K."/>
            <person name="Pelletier E."/>
            <person name="Souciet J-L."/>
            <person name="Boekhout T."/>
            <person name="Gabaldon T."/>
            <person name="Wincker P."/>
            <person name="Dujon B."/>
        </authorList>
    </citation>
    <scope>NUCLEOTIDE SEQUENCE</scope>
    <source>
        <strain evidence="1">CBS 1993</strain>
    </source>
</reference>
<accession>W6MVW3</accession>
<reference evidence="1" key="1">
    <citation type="submission" date="2013-12" db="EMBL/GenBank/DDBJ databases">
        <authorList>
            <person name="Genoscope - CEA"/>
        </authorList>
    </citation>
    <scope>NUCLEOTIDE SEQUENCE</scope>
    <source>
        <strain evidence="1">CBS 1993</strain>
    </source>
</reference>
<evidence type="ECO:0000313" key="2">
    <source>
        <dbReference type="Proteomes" id="UP000019384"/>
    </source>
</evidence>